<organism evidence="1">
    <name type="scientific">Salmonella diarizonae</name>
    <dbReference type="NCBI Taxonomy" id="59204"/>
    <lineage>
        <taxon>Bacteria</taxon>
        <taxon>Pseudomonadati</taxon>
        <taxon>Pseudomonadota</taxon>
        <taxon>Gammaproteobacteria</taxon>
        <taxon>Enterobacterales</taxon>
        <taxon>Enterobacteriaceae</taxon>
        <taxon>Salmonella</taxon>
    </lineage>
</organism>
<reference evidence="1" key="1">
    <citation type="submission" date="2018-08" db="EMBL/GenBank/DDBJ databases">
        <authorList>
            <consortium name="GenomeTrakr network: Whole genome sequencing for foodborne pathogen traceback"/>
        </authorList>
    </citation>
    <scope>NUCLEOTIDE SEQUENCE [LARGE SCALE GENOMIC DNA]</scope>
    <source>
        <strain evidence="1">FMA0132</strain>
    </source>
</reference>
<accession>A0A6C8Y3W1</accession>
<dbReference type="EMBL" id="RSHK01000071">
    <property type="protein sequence ID" value="MIE73121.1"/>
    <property type="molecule type" value="Genomic_DNA"/>
</dbReference>
<name>A0A6C8Y3W1_SALDZ</name>
<sequence length="82" mass="9383">MRLANPVVCELLQYASDNNYVVELRPHFAVVDGFHGNQVFITEGYCIKDDGELGFSEIIYNGEFEDSCIITPAEFKRMFAKR</sequence>
<comment type="caution">
    <text evidence="1">The sequence shown here is derived from an EMBL/GenBank/DDBJ whole genome shotgun (WGS) entry which is preliminary data.</text>
</comment>
<evidence type="ECO:0000313" key="1">
    <source>
        <dbReference type="EMBL" id="MIE73121.1"/>
    </source>
</evidence>
<gene>
    <name evidence="1" type="ORF">EL06_28140</name>
</gene>
<dbReference type="AlphaFoldDB" id="A0A6C8Y3W1"/>
<protein>
    <submittedName>
        <fullName evidence="1">Uncharacterized protein</fullName>
    </submittedName>
</protein>
<proteinExistence type="predicted"/>
<dbReference type="Proteomes" id="UP000885362">
    <property type="component" value="Unassembled WGS sequence"/>
</dbReference>